<gene>
    <name evidence="1" type="ORF">AAF454_10125</name>
</gene>
<dbReference type="Proteomes" id="UP001398420">
    <property type="component" value="Unassembled WGS sequence"/>
</dbReference>
<dbReference type="EMBL" id="JBCEWA010000007">
    <property type="protein sequence ID" value="MEL5988753.1"/>
    <property type="molecule type" value="Genomic_DNA"/>
</dbReference>
<keyword evidence="2" id="KW-1185">Reference proteome</keyword>
<sequence length="139" mass="15988">MGLVTYLGSNVPLEELQKMTQGAIHFTEQTSDRLARTTVQHHHLQTHYVYEIELNGQLDDLNPQSKIETPVHYEQARIALQQLHTALKKVITTGDIAEVYICWFGDEEEDALGEVTLSLQEDDLPEVHTEERYLIRFKA</sequence>
<evidence type="ECO:0008006" key="3">
    <source>
        <dbReference type="Google" id="ProtNLM"/>
    </source>
</evidence>
<evidence type="ECO:0000313" key="2">
    <source>
        <dbReference type="Proteomes" id="UP001398420"/>
    </source>
</evidence>
<protein>
    <recommendedName>
        <fullName evidence="3">DUF4279 domain-containing protein</fullName>
    </recommendedName>
</protein>
<evidence type="ECO:0000313" key="1">
    <source>
        <dbReference type="EMBL" id="MEL5988753.1"/>
    </source>
</evidence>
<comment type="caution">
    <text evidence="1">The sequence shown here is derived from an EMBL/GenBank/DDBJ whole genome shotgun (WGS) entry which is preliminary data.</text>
</comment>
<reference evidence="1 2" key="1">
    <citation type="submission" date="2024-04" db="EMBL/GenBank/DDBJ databases">
        <authorList>
            <person name="Wu Y.S."/>
            <person name="Zhang L."/>
        </authorList>
    </citation>
    <scope>NUCLEOTIDE SEQUENCE [LARGE SCALE GENOMIC DNA]</scope>
    <source>
        <strain evidence="1 2">KG-01</strain>
    </source>
</reference>
<proteinExistence type="predicted"/>
<accession>A0ABU9LLS6</accession>
<dbReference type="RefSeq" id="WP_121175999.1">
    <property type="nucleotide sequence ID" value="NZ_JBCEWA010000007.1"/>
</dbReference>
<organism evidence="1 2">
    <name type="scientific">Kurthia gibsonii</name>
    <dbReference type="NCBI Taxonomy" id="33946"/>
    <lineage>
        <taxon>Bacteria</taxon>
        <taxon>Bacillati</taxon>
        <taxon>Bacillota</taxon>
        <taxon>Bacilli</taxon>
        <taxon>Bacillales</taxon>
        <taxon>Caryophanaceae</taxon>
        <taxon>Kurthia</taxon>
    </lineage>
</organism>
<name>A0ABU9LLS6_9BACL</name>